<dbReference type="InterPro" id="IPR036872">
    <property type="entry name" value="CH_dom_sf"/>
</dbReference>
<keyword evidence="3" id="KW-1185">Reference proteome</keyword>
<comment type="caution">
    <text evidence="2">The sequence shown here is derived from an EMBL/GenBank/DDBJ whole genome shotgun (WGS) entry which is preliminary data.</text>
</comment>
<dbReference type="Gene3D" id="1.10.418.10">
    <property type="entry name" value="Calponin-like domain"/>
    <property type="match status" value="1"/>
</dbReference>
<evidence type="ECO:0000313" key="2">
    <source>
        <dbReference type="EMBL" id="CAF0724393.1"/>
    </source>
</evidence>
<accession>A0A813MTV1</accession>
<evidence type="ECO:0000259" key="1">
    <source>
        <dbReference type="Pfam" id="PF06294"/>
    </source>
</evidence>
<name>A0A813MTV1_9BILA</name>
<dbReference type="GO" id="GO:0008017">
    <property type="term" value="F:microtubule binding"/>
    <property type="evidence" value="ECO:0007669"/>
    <property type="project" value="TreeGrafter"/>
</dbReference>
<dbReference type="PANTHER" id="PTHR12509">
    <property type="entry name" value="SPERMATOGENESIS-ASSOCIATED 4-RELATED"/>
    <property type="match status" value="1"/>
</dbReference>
<proteinExistence type="predicted"/>
<feature type="domain" description="CH-like" evidence="1">
    <location>
        <begin position="18"/>
        <end position="113"/>
    </location>
</feature>
<gene>
    <name evidence="2" type="ORF">OXX778_LOCUS2411</name>
</gene>
<dbReference type="Proteomes" id="UP000663879">
    <property type="component" value="Unassembled WGS sequence"/>
</dbReference>
<evidence type="ECO:0000313" key="3">
    <source>
        <dbReference type="Proteomes" id="UP000663879"/>
    </source>
</evidence>
<dbReference type="InterPro" id="IPR052111">
    <property type="entry name" value="Spermatogenesis_Ciliary_MAP"/>
</dbReference>
<dbReference type="Pfam" id="PF06294">
    <property type="entry name" value="CH_2"/>
    <property type="match status" value="1"/>
</dbReference>
<sequence length="283" mass="32417">MAYVWNNSVVEQVQLASLFEWLDRLPLSKVRTNVEKDFADGLLTAEVVKLYFPEMVDIREFREVHDVKERQAQWNFLNSKVLKIIGLNIPKHVITQLSIAKTGVAPILLYNLRACITLFGANTNIIPPLHLPVLVRPPVYEDPLWAKYNLRLNLLGEGPKFIHPNEYEYLWNKKQIERAIKSDRGKQLPLISPTESGSSSSRLAITKKLTKNPYLISPAISDLSLTAAKLELDDKTKQISAKDDELLMLKEKLKRMEVLLNTKNAKIQELTTRVEKLQPVKKK</sequence>
<reference evidence="2" key="1">
    <citation type="submission" date="2021-02" db="EMBL/GenBank/DDBJ databases">
        <authorList>
            <person name="Nowell W R."/>
        </authorList>
    </citation>
    <scope>NUCLEOTIDE SEQUENCE</scope>
    <source>
        <strain evidence="2">Ploen Becks lab</strain>
    </source>
</reference>
<dbReference type="PANTHER" id="PTHR12509:SF9">
    <property type="entry name" value="SPERM FLAGELLAR PROTEIN 1 ISOFORM X1"/>
    <property type="match status" value="1"/>
</dbReference>
<dbReference type="InterPro" id="IPR010441">
    <property type="entry name" value="CH_2"/>
</dbReference>
<dbReference type="GO" id="GO:0005930">
    <property type="term" value="C:axoneme"/>
    <property type="evidence" value="ECO:0007669"/>
    <property type="project" value="TreeGrafter"/>
</dbReference>
<dbReference type="AlphaFoldDB" id="A0A813MTV1"/>
<protein>
    <recommendedName>
        <fullName evidence="1">CH-like domain-containing protein</fullName>
    </recommendedName>
</protein>
<dbReference type="GO" id="GO:0051493">
    <property type="term" value="P:regulation of cytoskeleton organization"/>
    <property type="evidence" value="ECO:0007669"/>
    <property type="project" value="TreeGrafter"/>
</dbReference>
<dbReference type="OrthoDB" id="193300at2759"/>
<dbReference type="EMBL" id="CAJNOC010000187">
    <property type="protein sequence ID" value="CAF0724393.1"/>
    <property type="molecule type" value="Genomic_DNA"/>
</dbReference>
<organism evidence="2 3">
    <name type="scientific">Brachionus calyciflorus</name>
    <dbReference type="NCBI Taxonomy" id="104777"/>
    <lineage>
        <taxon>Eukaryota</taxon>
        <taxon>Metazoa</taxon>
        <taxon>Spiralia</taxon>
        <taxon>Gnathifera</taxon>
        <taxon>Rotifera</taxon>
        <taxon>Eurotatoria</taxon>
        <taxon>Monogononta</taxon>
        <taxon>Pseudotrocha</taxon>
        <taxon>Ploima</taxon>
        <taxon>Brachionidae</taxon>
        <taxon>Brachionus</taxon>
    </lineage>
</organism>